<sequence>MSCTEKINITIPVWTNPWKRPGNKAQGTSEEDRKWQQERLLASFEITALADAFRLAKTAYQKFYSAQAVLLMCAPSRGGELSFLTVDCLFEETHSEKVKNKETQQLEDKETTILYIRWKAEKGGGFISKPVHPLIAPTVKEAVKRLIEIGKPARKAAKWAIEKSGQFYRHDDCITSKEHDEDAPLTVAEFAAAFNLTDWSVGQDTLSINTNTIKKLYKQKWVENLVDAKRHLTYRDLATFTVQKYSRKFPKWPQIPEVNQPIYDLLCLIRENELHNNFESKQYSFECPDLNRLNDALGAIHQRLPGTHSLFSELGIKNEDGGEIVISSHQIRVWLSTMAERGEMDSLDLAMFAGRSRIEDNRAYDLRPMSEFKAESRKLLELGLASLDGTTALEAVKVNVPVTFEMLGRKDRIGTVQVSGYGYCEHDWTMTPCTKAGECISCKEHACVKGLPKNVEHLKQLEDVVQNELNRAAAATQEGFHGANAWLVYHGKKLAIIKTLLKYLEDDQLPDGLILRIPEELDVSLTKIALGEQNLMNTVDEKNPMSEQLANESKNSFLALLQGGL</sequence>
<dbReference type="AlphaFoldDB" id="N9GT85"/>
<comment type="caution">
    <text evidence="1">The sequence shown here is derived from an EMBL/GenBank/DDBJ whole genome shotgun (WGS) entry which is preliminary data.</text>
</comment>
<protein>
    <recommendedName>
        <fullName evidence="3">Integrase</fullName>
    </recommendedName>
</protein>
<evidence type="ECO:0008006" key="3">
    <source>
        <dbReference type="Google" id="ProtNLM"/>
    </source>
</evidence>
<evidence type="ECO:0000313" key="2">
    <source>
        <dbReference type="Proteomes" id="UP000017667"/>
    </source>
</evidence>
<dbReference type="PATRIC" id="fig|1217659.3.peg.764"/>
<name>N9GT85_ACIHA</name>
<accession>N9GT85</accession>
<dbReference type="HOGENOM" id="CLU_028266_0_0_6"/>
<proteinExistence type="predicted"/>
<organism evidence="1 2">
    <name type="scientific">Acinetobacter haemolyticus CIP 64.3 = MTCC 9819</name>
    <dbReference type="NCBI Taxonomy" id="1217659"/>
    <lineage>
        <taxon>Bacteria</taxon>
        <taxon>Pseudomonadati</taxon>
        <taxon>Pseudomonadota</taxon>
        <taxon>Gammaproteobacteria</taxon>
        <taxon>Moraxellales</taxon>
        <taxon>Moraxellaceae</taxon>
        <taxon>Acinetobacter</taxon>
    </lineage>
</organism>
<gene>
    <name evidence="1" type="ORF">F927_00783</name>
</gene>
<reference evidence="1 2" key="1">
    <citation type="submission" date="2013-02" db="EMBL/GenBank/DDBJ databases">
        <title>The Genome Sequence of Acinetobacter haemolyticus CIP 64.3.</title>
        <authorList>
            <consortium name="The Broad Institute Genome Sequencing Platform"/>
            <consortium name="The Broad Institute Genome Sequencing Center for Infectious Disease"/>
            <person name="Cerqueira G."/>
            <person name="Feldgarden M."/>
            <person name="Courvalin P."/>
            <person name="Perichon B."/>
            <person name="Grillot-Courvalin C."/>
            <person name="Clermont D."/>
            <person name="Rocha E."/>
            <person name="Yoon E.-J."/>
            <person name="Nemec A."/>
            <person name="Walker B."/>
            <person name="Young S.K."/>
            <person name="Zeng Q."/>
            <person name="Gargeya S."/>
            <person name="Fitzgerald M."/>
            <person name="Haas B."/>
            <person name="Abouelleil A."/>
            <person name="Alvarado L."/>
            <person name="Arachchi H.M."/>
            <person name="Berlin A.M."/>
            <person name="Chapman S.B."/>
            <person name="Dewar J."/>
            <person name="Goldberg J."/>
            <person name="Griggs A."/>
            <person name="Gujja S."/>
            <person name="Hansen M."/>
            <person name="Howarth C."/>
            <person name="Imamovic A."/>
            <person name="Larimer J."/>
            <person name="McCowan C."/>
            <person name="Murphy C."/>
            <person name="Neiman D."/>
            <person name="Pearson M."/>
            <person name="Priest M."/>
            <person name="Roberts A."/>
            <person name="Saif S."/>
            <person name="Shea T."/>
            <person name="Sisk P."/>
            <person name="Sykes S."/>
            <person name="Wortman J."/>
            <person name="Nusbaum C."/>
            <person name="Birren B."/>
        </authorList>
    </citation>
    <scope>NUCLEOTIDE SEQUENCE [LARGE SCALE GENOMIC DNA]</scope>
    <source>
        <strain evidence="1 2">CIP 64.3</strain>
    </source>
</reference>
<keyword evidence="2" id="KW-1185">Reference proteome</keyword>
<evidence type="ECO:0000313" key="1">
    <source>
        <dbReference type="EMBL" id="ENW20299.1"/>
    </source>
</evidence>
<dbReference type="EMBL" id="APQQ01000012">
    <property type="protein sequence ID" value="ENW20299.1"/>
    <property type="molecule type" value="Genomic_DNA"/>
</dbReference>
<dbReference type="RefSeq" id="WP_005087129.1">
    <property type="nucleotide sequence ID" value="NZ_ASYX01000131.1"/>
</dbReference>
<dbReference type="Proteomes" id="UP000017667">
    <property type="component" value="Unassembled WGS sequence"/>
</dbReference>